<keyword evidence="2" id="KW-1185">Reference proteome</keyword>
<evidence type="ECO:0000313" key="2">
    <source>
        <dbReference type="Proteomes" id="UP001499854"/>
    </source>
</evidence>
<dbReference type="EMBL" id="BAAAQM010000085">
    <property type="protein sequence ID" value="GAA2005182.1"/>
    <property type="molecule type" value="Genomic_DNA"/>
</dbReference>
<organism evidence="1 2">
    <name type="scientific">Catenulispora subtropica</name>
    <dbReference type="NCBI Taxonomy" id="450798"/>
    <lineage>
        <taxon>Bacteria</taxon>
        <taxon>Bacillati</taxon>
        <taxon>Actinomycetota</taxon>
        <taxon>Actinomycetes</taxon>
        <taxon>Catenulisporales</taxon>
        <taxon>Catenulisporaceae</taxon>
        <taxon>Catenulispora</taxon>
    </lineage>
</organism>
<evidence type="ECO:0000313" key="1">
    <source>
        <dbReference type="EMBL" id="GAA2005182.1"/>
    </source>
</evidence>
<dbReference type="Proteomes" id="UP001499854">
    <property type="component" value="Unassembled WGS sequence"/>
</dbReference>
<comment type="caution">
    <text evidence="1">The sequence shown here is derived from an EMBL/GenBank/DDBJ whole genome shotgun (WGS) entry which is preliminary data.</text>
</comment>
<sequence>MLQGGCDDLRSLHDRNLLQDQDGAGFRYAGRVAKGSSPANRFIDTLEPRLPVAGLVAE</sequence>
<protein>
    <submittedName>
        <fullName evidence="1">Uncharacterized protein</fullName>
    </submittedName>
</protein>
<reference evidence="2" key="1">
    <citation type="journal article" date="2019" name="Int. J. Syst. Evol. Microbiol.">
        <title>The Global Catalogue of Microorganisms (GCM) 10K type strain sequencing project: providing services to taxonomists for standard genome sequencing and annotation.</title>
        <authorList>
            <consortium name="The Broad Institute Genomics Platform"/>
            <consortium name="The Broad Institute Genome Sequencing Center for Infectious Disease"/>
            <person name="Wu L."/>
            <person name="Ma J."/>
        </authorList>
    </citation>
    <scope>NUCLEOTIDE SEQUENCE [LARGE SCALE GENOMIC DNA]</scope>
    <source>
        <strain evidence="2">JCM 16013</strain>
    </source>
</reference>
<gene>
    <name evidence="1" type="ORF">GCM10009838_84230</name>
</gene>
<accession>A0ABP5EUD3</accession>
<name>A0ABP5EUD3_9ACTN</name>
<proteinExistence type="predicted"/>